<dbReference type="GO" id="GO:0005737">
    <property type="term" value="C:cytoplasm"/>
    <property type="evidence" value="ECO:0007669"/>
    <property type="project" value="InterPro"/>
</dbReference>
<feature type="transmembrane region" description="Helical" evidence="1">
    <location>
        <begin position="20"/>
        <end position="45"/>
    </location>
</feature>
<dbReference type="SMART" id="SM00721">
    <property type="entry name" value="BAR"/>
    <property type="match status" value="1"/>
</dbReference>
<evidence type="ECO:0000256" key="1">
    <source>
        <dbReference type="SAM" id="Phobius"/>
    </source>
</evidence>
<dbReference type="GO" id="GO:0005886">
    <property type="term" value="C:plasma membrane"/>
    <property type="evidence" value="ECO:0007669"/>
    <property type="project" value="TreeGrafter"/>
</dbReference>
<organism evidence="3 4">
    <name type="scientific">Caenorhabditis tropicalis</name>
    <dbReference type="NCBI Taxonomy" id="1561998"/>
    <lineage>
        <taxon>Eukaryota</taxon>
        <taxon>Metazoa</taxon>
        <taxon>Ecdysozoa</taxon>
        <taxon>Nematoda</taxon>
        <taxon>Chromadorea</taxon>
        <taxon>Rhabditida</taxon>
        <taxon>Rhabditina</taxon>
        <taxon>Rhabditomorpha</taxon>
        <taxon>Rhabditoidea</taxon>
        <taxon>Rhabditidae</taxon>
        <taxon>Peloderinae</taxon>
        <taxon>Caenorhabditis</taxon>
    </lineage>
</organism>
<keyword evidence="1" id="KW-0472">Membrane</keyword>
<evidence type="ECO:0000313" key="4">
    <source>
        <dbReference type="WBParaSite" id="Csp11.Scaffold171.g607.t2"/>
    </source>
</evidence>
<name>A0A1I7SXN7_9PELO</name>
<dbReference type="GO" id="GO:0038022">
    <property type="term" value="F:G protein-coupled olfactory receptor activity"/>
    <property type="evidence" value="ECO:0007669"/>
    <property type="project" value="TreeGrafter"/>
</dbReference>
<dbReference type="Pfam" id="PF03114">
    <property type="entry name" value="BAR"/>
    <property type="match status" value="1"/>
</dbReference>
<dbReference type="PANTHER" id="PTHR22943">
    <property type="entry name" value="7-TRANSMEMBRANE DOMAIN RECEPTOR C.ELEGANS"/>
    <property type="match status" value="1"/>
</dbReference>
<feature type="transmembrane region" description="Helical" evidence="1">
    <location>
        <begin position="133"/>
        <end position="155"/>
    </location>
</feature>
<dbReference type="InterPro" id="IPR019428">
    <property type="entry name" value="7TM_GPCR_serpentine_rcpt_Str"/>
</dbReference>
<protein>
    <submittedName>
        <fullName evidence="4">BAR domain-containing protein</fullName>
    </submittedName>
</protein>
<feature type="transmembrane region" description="Helical" evidence="1">
    <location>
        <begin position="178"/>
        <end position="206"/>
    </location>
</feature>
<sequence length="470" mass="54414">MGKFTSFFQRGPTSLEYDPWKHYLVCMYSTSLGILMYLISVQFFYRFCLICRPAWMRFFAKKYLLIWYFGILFVGINWMFLVRILADRTPEMEEAMRETLDIEFHVNISDVELIGIQFFTKNEESIVWNRNTLLLILNVAILMSIFCCTTLYCAVKTYRHSKSKLETSGYQDKFNSQIFIALVTQAFIPLIFMFLPITLLIIIPLFDLSPKFLVQVSAISISSYPILDPLAVLIIVSSYRNCLLEKTSSTNQKNESDDAADAVAKTGLVNRIYVNVGKKVGLVEWTKLEPRNIDKLISYHNIIYKIVDAVELQVQYVPKVLAKKEVICEPGHNQWELLGGWLNYLSQVQYQGPQSNILVRYSKACGKISIKETHIQKRTRSHLIKKMRMYTGDESEELNYKVDQLRTLISGIDEHRNKLKSAKTVDELRRRGEVYGRLIRGFNDCANDVQGMIDEVAMVVSIHQNELLKV</sequence>
<dbReference type="PANTHER" id="PTHR22943:SF248">
    <property type="entry name" value="SEVEN TM RECEPTOR"/>
    <property type="match status" value="1"/>
</dbReference>
<dbReference type="GO" id="GO:0042048">
    <property type="term" value="P:olfactory behavior"/>
    <property type="evidence" value="ECO:0007669"/>
    <property type="project" value="TreeGrafter"/>
</dbReference>
<dbReference type="WBParaSite" id="Csp11.Scaffold171.g607.t2">
    <property type="protein sequence ID" value="Csp11.Scaffold171.g607.t2"/>
    <property type="gene ID" value="Csp11.Scaffold171.g607"/>
</dbReference>
<keyword evidence="3" id="KW-1185">Reference proteome</keyword>
<keyword evidence="1" id="KW-1133">Transmembrane helix</keyword>
<feature type="transmembrane region" description="Helical" evidence="1">
    <location>
        <begin position="65"/>
        <end position="86"/>
    </location>
</feature>
<evidence type="ECO:0000313" key="3">
    <source>
        <dbReference type="Proteomes" id="UP000095282"/>
    </source>
</evidence>
<proteinExistence type="predicted"/>
<dbReference type="Pfam" id="PF10326">
    <property type="entry name" value="7TM_GPCR_Str"/>
    <property type="match status" value="1"/>
</dbReference>
<reference evidence="4" key="1">
    <citation type="submission" date="2016-11" db="UniProtKB">
        <authorList>
            <consortium name="WormBaseParasite"/>
        </authorList>
    </citation>
    <scope>IDENTIFICATION</scope>
</reference>
<keyword evidence="1" id="KW-0812">Transmembrane</keyword>
<feature type="domain" description="BAR" evidence="2">
    <location>
        <begin position="262"/>
        <end position="469"/>
    </location>
</feature>
<accession>A0A1I7SXN7</accession>
<evidence type="ECO:0000259" key="2">
    <source>
        <dbReference type="SMART" id="SM00721"/>
    </source>
</evidence>
<dbReference type="AlphaFoldDB" id="A0A1I7SXN7"/>
<dbReference type="InterPro" id="IPR004148">
    <property type="entry name" value="BAR_dom"/>
</dbReference>
<dbReference type="SUPFAM" id="SSF81321">
    <property type="entry name" value="Family A G protein-coupled receptor-like"/>
    <property type="match status" value="1"/>
</dbReference>
<dbReference type="Proteomes" id="UP000095282">
    <property type="component" value="Unplaced"/>
</dbReference>
<dbReference type="eggNOG" id="ENOG502SGZQ">
    <property type="taxonomic scope" value="Eukaryota"/>
</dbReference>